<dbReference type="GO" id="GO:0005737">
    <property type="term" value="C:cytoplasm"/>
    <property type="evidence" value="ECO:0007669"/>
    <property type="project" value="UniProtKB-SubCell"/>
</dbReference>
<evidence type="ECO:0000256" key="6">
    <source>
        <dbReference type="ARBA" id="ARBA00022490"/>
    </source>
</evidence>
<accession>W5MAZ5</accession>
<evidence type="ECO:0000256" key="4">
    <source>
        <dbReference type="ARBA" id="ARBA00012452"/>
    </source>
</evidence>
<dbReference type="GO" id="GO:0046872">
    <property type="term" value="F:metal ion binding"/>
    <property type="evidence" value="ECO:0007669"/>
    <property type="project" value="UniProtKB-KW"/>
</dbReference>
<evidence type="ECO:0000256" key="7">
    <source>
        <dbReference type="ARBA" id="ARBA00022679"/>
    </source>
</evidence>
<evidence type="ECO:0000256" key="1">
    <source>
        <dbReference type="ARBA" id="ARBA00004202"/>
    </source>
</evidence>
<evidence type="ECO:0000256" key="14">
    <source>
        <dbReference type="ARBA" id="ARBA00047960"/>
    </source>
</evidence>
<name>W5MAZ5_LEPOC</name>
<dbReference type="Ensembl" id="ENSLOCT00000005562.1">
    <property type="protein sequence ID" value="ENSLOCP00000005554.1"/>
    <property type="gene ID" value="ENSLOCG00000004634.1"/>
</dbReference>
<dbReference type="EMBL" id="AHAT01011326">
    <property type="status" value="NOT_ANNOTATED_CDS"/>
    <property type="molecule type" value="Genomic_DNA"/>
</dbReference>
<keyword evidence="7" id="KW-0808">Transferase</keyword>
<evidence type="ECO:0000313" key="16">
    <source>
        <dbReference type="Ensembl" id="ENSLOCP00000005554.1"/>
    </source>
</evidence>
<dbReference type="HOGENOM" id="CLU_036244_0_1_1"/>
<protein>
    <recommendedName>
        <fullName evidence="12">Glutathione S-transferase LANCL1</fullName>
        <ecNumber evidence="4">2.5.1.18</ecNumber>
    </recommendedName>
    <alternativeName>
        <fullName evidence="13">LanC-like protein 1</fullName>
    </alternativeName>
</protein>
<evidence type="ECO:0000256" key="9">
    <source>
        <dbReference type="ARBA" id="ARBA00022833"/>
    </source>
</evidence>
<evidence type="ECO:0000256" key="5">
    <source>
        <dbReference type="ARBA" id="ARBA00022475"/>
    </source>
</evidence>
<organism evidence="16 17">
    <name type="scientific">Lepisosteus oculatus</name>
    <name type="common">Spotted gar</name>
    <dbReference type="NCBI Taxonomy" id="7918"/>
    <lineage>
        <taxon>Eukaryota</taxon>
        <taxon>Metazoa</taxon>
        <taxon>Chordata</taxon>
        <taxon>Craniata</taxon>
        <taxon>Vertebrata</taxon>
        <taxon>Euteleostomi</taxon>
        <taxon>Actinopterygii</taxon>
        <taxon>Neopterygii</taxon>
        <taxon>Holostei</taxon>
        <taxon>Semionotiformes</taxon>
        <taxon>Lepisosteidae</taxon>
        <taxon>Lepisosteus</taxon>
    </lineage>
</organism>
<keyword evidence="6" id="KW-0963">Cytoplasm</keyword>
<comment type="similarity">
    <text evidence="3">Belongs to the LanC-like protein family.</text>
</comment>
<evidence type="ECO:0000256" key="3">
    <source>
        <dbReference type="ARBA" id="ARBA00007179"/>
    </source>
</evidence>
<dbReference type="AlphaFoldDB" id="W5MAZ5"/>
<dbReference type="GO" id="GO:0005886">
    <property type="term" value="C:plasma membrane"/>
    <property type="evidence" value="ECO:0000318"/>
    <property type="project" value="GO_Central"/>
</dbReference>
<dbReference type="InterPro" id="IPR020464">
    <property type="entry name" value="LanC-like_prot_euk"/>
</dbReference>
<keyword evidence="10" id="KW-0472">Membrane</keyword>
<reference evidence="17" key="1">
    <citation type="submission" date="2011-12" db="EMBL/GenBank/DDBJ databases">
        <title>The Draft Genome of Lepisosteus oculatus.</title>
        <authorList>
            <consortium name="The Broad Institute Genome Assembly &amp; Analysis Group"/>
            <consortium name="Computational R&amp;D Group"/>
            <consortium name="and Sequencing Platform"/>
            <person name="Di Palma F."/>
            <person name="Alfoldi J."/>
            <person name="Johnson J."/>
            <person name="Berlin A."/>
            <person name="Gnerre S."/>
            <person name="Jaffe D."/>
            <person name="MacCallum I."/>
            <person name="Young S."/>
            <person name="Walker B.J."/>
            <person name="Lander E.S."/>
            <person name="Lindblad-Toh K."/>
        </authorList>
    </citation>
    <scope>NUCLEOTIDE SEQUENCE [LARGE SCALE GENOMIC DNA]</scope>
</reference>
<dbReference type="Gene3D" id="1.50.10.10">
    <property type="match status" value="1"/>
</dbReference>
<dbReference type="GO" id="GO:0005975">
    <property type="term" value="P:carbohydrate metabolic process"/>
    <property type="evidence" value="ECO:0007669"/>
    <property type="project" value="InterPro"/>
</dbReference>
<dbReference type="SUPFAM" id="SSF158745">
    <property type="entry name" value="LanC-like"/>
    <property type="match status" value="1"/>
</dbReference>
<dbReference type="PRINTS" id="PR01950">
    <property type="entry name" value="LANCSUPER"/>
</dbReference>
<evidence type="ECO:0000256" key="15">
    <source>
        <dbReference type="PIRSR" id="PIRSR607822-1"/>
    </source>
</evidence>
<reference evidence="16" key="3">
    <citation type="submission" date="2025-09" db="UniProtKB">
        <authorList>
            <consortium name="Ensembl"/>
        </authorList>
    </citation>
    <scope>IDENTIFICATION</scope>
</reference>
<keyword evidence="8 15" id="KW-0479">Metal-binding</keyword>
<evidence type="ECO:0000256" key="13">
    <source>
        <dbReference type="ARBA" id="ARBA00043169"/>
    </source>
</evidence>
<dbReference type="FunCoup" id="W5MAZ5">
    <property type="interactions" value="472"/>
</dbReference>
<comment type="catalytic activity">
    <reaction evidence="11">
        <text>1-chloro-2,4-dinitrobenzene + glutathione = 2,4-dinitrophenyl-S-glutathione + chloride + H(+)</text>
        <dbReference type="Rhea" id="RHEA:51220"/>
        <dbReference type="ChEBI" id="CHEBI:15378"/>
        <dbReference type="ChEBI" id="CHEBI:17996"/>
        <dbReference type="ChEBI" id="CHEBI:34718"/>
        <dbReference type="ChEBI" id="CHEBI:57925"/>
        <dbReference type="ChEBI" id="CHEBI:133977"/>
        <dbReference type="EC" id="2.5.1.18"/>
    </reaction>
</comment>
<dbReference type="PANTHER" id="PTHR12736">
    <property type="entry name" value="LANC-LIKE PROTEIN"/>
    <property type="match status" value="1"/>
</dbReference>
<proteinExistence type="inferred from homology"/>
<keyword evidence="17" id="KW-1185">Reference proteome</keyword>
<keyword evidence="5" id="KW-1003">Cell membrane</keyword>
<comment type="catalytic activity">
    <reaction evidence="14">
        <text>RX + glutathione = an S-substituted glutathione + a halide anion + H(+)</text>
        <dbReference type="Rhea" id="RHEA:16437"/>
        <dbReference type="ChEBI" id="CHEBI:15378"/>
        <dbReference type="ChEBI" id="CHEBI:16042"/>
        <dbReference type="ChEBI" id="CHEBI:17792"/>
        <dbReference type="ChEBI" id="CHEBI:57925"/>
        <dbReference type="ChEBI" id="CHEBI:90779"/>
        <dbReference type="EC" id="2.5.1.18"/>
    </reaction>
</comment>
<dbReference type="PRINTS" id="PR01951">
    <property type="entry name" value="LANCEUKARYTE"/>
</dbReference>
<sequence length="418" mass="47326">GQSKSLSICGKRNMEQRAIKNPYRDYEGTPVCTQGLFDQQGRLTPDFAGRLNNKIGELLARMENGLKSADPGDCTGYTGWAGIALLYLHLYNVYGESSFLQKALDYVSRSLRCLTRRWVTFLCGDAGPLAVAAVVYHKLQRKQEAEDCLNQLLRLHQSVVKGDSRLPDEMLYGRMGYLYSLVFINQQFQQEKIPMQYIQLICDAVIASGENLSKKSRHQERSPLMYEWYQEYYVGAAHGLAGIYYFLMQPGFGVSEDKLVRLVKPSVDYVCQLKFPSGNFPPCIGDTRDLLVHWCHGSPGVIYMLIQAYKVYGGEHYLSDALQCAEVIWQRGLLKKGYGLCHGAAGNAYGFLALYKLTQDPKFLYRACKFAEWCLDYGKHGCRTPDTPFSLFEGMAGTIYFLADMLQPLRSKFPAFEL</sequence>
<dbReference type="FunFam" id="1.50.10.10:FF:000019">
    <property type="entry name" value="LanC-like protein 1"/>
    <property type="match status" value="1"/>
</dbReference>
<evidence type="ECO:0000256" key="2">
    <source>
        <dbReference type="ARBA" id="ARBA00004496"/>
    </source>
</evidence>
<evidence type="ECO:0000256" key="11">
    <source>
        <dbReference type="ARBA" id="ARBA00035808"/>
    </source>
</evidence>
<dbReference type="Bgee" id="ENSLOCG00000004634">
    <property type="expression patterns" value="Expressed in brain and 13 other cell types or tissues"/>
</dbReference>
<dbReference type="Proteomes" id="UP000018468">
    <property type="component" value="Linkage group LG12"/>
</dbReference>
<dbReference type="SMART" id="SM01260">
    <property type="entry name" value="LANC_like"/>
    <property type="match status" value="1"/>
</dbReference>
<evidence type="ECO:0000256" key="10">
    <source>
        <dbReference type="ARBA" id="ARBA00023136"/>
    </source>
</evidence>
<evidence type="ECO:0000256" key="8">
    <source>
        <dbReference type="ARBA" id="ARBA00022723"/>
    </source>
</evidence>
<dbReference type="InterPro" id="IPR007822">
    <property type="entry name" value="LANC-like"/>
</dbReference>
<dbReference type="OMA" id="PCVDDNR"/>
<comment type="subcellular location">
    <subcellularLocation>
        <location evidence="1">Cell membrane</location>
        <topology evidence="1">Peripheral membrane protein</topology>
    </subcellularLocation>
    <subcellularLocation>
        <location evidence="2">Cytoplasm</location>
    </subcellularLocation>
</comment>
<dbReference type="GO" id="GO:0004364">
    <property type="term" value="F:glutathione transferase activity"/>
    <property type="evidence" value="ECO:0007669"/>
    <property type="project" value="UniProtKB-EC"/>
</dbReference>
<dbReference type="Pfam" id="PF05147">
    <property type="entry name" value="LANC_like"/>
    <property type="match status" value="1"/>
</dbReference>
<dbReference type="GeneTree" id="ENSGT00530000063186"/>
<reference evidence="16" key="2">
    <citation type="submission" date="2025-08" db="UniProtKB">
        <authorList>
            <consortium name="Ensembl"/>
        </authorList>
    </citation>
    <scope>IDENTIFICATION</scope>
</reference>
<evidence type="ECO:0000313" key="17">
    <source>
        <dbReference type="Proteomes" id="UP000018468"/>
    </source>
</evidence>
<keyword evidence="9 15" id="KW-0862">Zinc</keyword>
<dbReference type="InParanoid" id="W5MAZ5"/>
<feature type="binding site" evidence="15">
    <location>
        <position position="341"/>
    </location>
    <ligand>
        <name>Zn(2+)</name>
        <dbReference type="ChEBI" id="CHEBI:29105"/>
    </ligand>
</feature>
<dbReference type="eggNOG" id="KOG2787">
    <property type="taxonomic scope" value="Eukaryota"/>
</dbReference>
<dbReference type="InterPro" id="IPR012341">
    <property type="entry name" value="6hp_glycosidase-like_sf"/>
</dbReference>
<dbReference type="GO" id="GO:0031179">
    <property type="term" value="P:peptide modification"/>
    <property type="evidence" value="ECO:0007669"/>
    <property type="project" value="InterPro"/>
</dbReference>
<dbReference type="CDD" id="cd04794">
    <property type="entry name" value="euk_LANCL"/>
    <property type="match status" value="1"/>
</dbReference>
<feature type="binding site" evidence="15">
    <location>
        <position position="342"/>
    </location>
    <ligand>
        <name>Zn(2+)</name>
        <dbReference type="ChEBI" id="CHEBI:29105"/>
    </ligand>
</feature>
<dbReference type="EC" id="2.5.1.18" evidence="4"/>
<evidence type="ECO:0000256" key="12">
    <source>
        <dbReference type="ARBA" id="ARBA00039457"/>
    </source>
</evidence>
<dbReference type="PANTHER" id="PTHR12736:SF5">
    <property type="entry name" value="GLUTATHIONE S-TRANSFERASE LANCL1"/>
    <property type="match status" value="1"/>
</dbReference>
<feature type="binding site" evidence="15">
    <location>
        <position position="295"/>
    </location>
    <ligand>
        <name>Zn(2+)</name>
        <dbReference type="ChEBI" id="CHEBI:29105"/>
    </ligand>
</feature>